<dbReference type="Pfam" id="PF19648">
    <property type="entry name" value="DUF6151"/>
    <property type="match status" value="1"/>
</dbReference>
<dbReference type="Proteomes" id="UP000048949">
    <property type="component" value="Unassembled WGS sequence"/>
</dbReference>
<proteinExistence type="predicted"/>
<dbReference type="InterPro" id="IPR011057">
    <property type="entry name" value="Mss4-like_sf"/>
</dbReference>
<dbReference type="RefSeq" id="WP_048598295.1">
    <property type="nucleotide sequence ID" value="NZ_CBFHGK010000010.1"/>
</dbReference>
<dbReference type="STRING" id="282199.GCA_001049735_00912"/>
<evidence type="ECO:0000313" key="2">
    <source>
        <dbReference type="Proteomes" id="UP000048949"/>
    </source>
</evidence>
<dbReference type="Gene3D" id="3.90.1590.10">
    <property type="entry name" value="glutathione-dependent formaldehyde- activating enzyme (gfa)"/>
    <property type="match status" value="1"/>
</dbReference>
<dbReference type="SUPFAM" id="SSF51316">
    <property type="entry name" value="Mss4-like"/>
    <property type="match status" value="1"/>
</dbReference>
<dbReference type="AlphaFoldDB" id="A0A0U1NK54"/>
<dbReference type="InterPro" id="IPR046149">
    <property type="entry name" value="DUF6151"/>
</dbReference>
<dbReference type="OrthoDB" id="5500342at2"/>
<evidence type="ECO:0000313" key="1">
    <source>
        <dbReference type="EMBL" id="CRK74873.1"/>
    </source>
</evidence>
<gene>
    <name evidence="1" type="ORF">NIG5292_00912</name>
</gene>
<accession>A0A0U1NK54</accession>
<keyword evidence="2" id="KW-1185">Reference proteome</keyword>
<dbReference type="EMBL" id="CVQV01000004">
    <property type="protein sequence ID" value="CRK74873.1"/>
    <property type="molecule type" value="Genomic_DNA"/>
</dbReference>
<name>A0A0U1NK54_9RHOB</name>
<organism evidence="1 2">
    <name type="scientific">Nereida ignava</name>
    <dbReference type="NCBI Taxonomy" id="282199"/>
    <lineage>
        <taxon>Bacteria</taxon>
        <taxon>Pseudomonadati</taxon>
        <taxon>Pseudomonadota</taxon>
        <taxon>Alphaproteobacteria</taxon>
        <taxon>Rhodobacterales</taxon>
        <taxon>Roseobacteraceae</taxon>
        <taxon>Nereida</taxon>
    </lineage>
</organism>
<sequence length="192" mass="21005">MTSDVTLSCSCGALSAKLLNVRPQHGFHASCDCDDCHATNNHHGVHDPKDTAIDLYQTSPSNLKILSGGENLSVLRLHKSGGLLRWYAKCCDTPMYNTMASPKLPVVGVVASNVDNPEALGPVRAQGFVKKDGKTTHKNMVGMLSRMIGRMARERISGRWRDTPFFDASTMEPVVTPYTLTADERTAAYQPR</sequence>
<evidence type="ECO:0008006" key="3">
    <source>
        <dbReference type="Google" id="ProtNLM"/>
    </source>
</evidence>
<protein>
    <recommendedName>
        <fullName evidence="3">CENP-V/GFA domain-containing protein</fullName>
    </recommendedName>
</protein>
<reference evidence="1 2" key="1">
    <citation type="submission" date="2015-04" db="EMBL/GenBank/DDBJ databases">
        <authorList>
            <person name="Syromyatnikov M.Y."/>
            <person name="Popov V.N."/>
        </authorList>
    </citation>
    <scope>NUCLEOTIDE SEQUENCE [LARGE SCALE GENOMIC DNA]</scope>
    <source>
        <strain evidence="1 2">CECT 5292</strain>
    </source>
</reference>